<sequence>MFNQKLKLRSFVTIAMLSSISFILMLLNFPLPWFPTFLQIDFSDVPALIAAITMGPLAGILVELFKNILDWIFSGTPTGVPVGHMANFATGLLFILPVYYIYKKFPTIKGLSFGLVAGTIIMSVGMSLLNYIAFLPMYSYFLGWGTFDMKETIVLGILPFNIVKGIMLMVIVILLFRTMKVWIENQRAQYFLIK</sequence>
<proteinExistence type="inferred from homology"/>
<feature type="transmembrane region" description="Helical" evidence="9">
    <location>
        <begin position="153"/>
        <end position="176"/>
    </location>
</feature>
<evidence type="ECO:0000256" key="1">
    <source>
        <dbReference type="ARBA" id="ARBA00004651"/>
    </source>
</evidence>
<dbReference type="GO" id="GO:0032217">
    <property type="term" value="F:riboflavin transmembrane transporter activity"/>
    <property type="evidence" value="ECO:0007669"/>
    <property type="project" value="UniProtKB-UniRule"/>
</dbReference>
<evidence type="ECO:0000256" key="5">
    <source>
        <dbReference type="ARBA" id="ARBA00022692"/>
    </source>
</evidence>
<feature type="transmembrane region" description="Helical" evidence="9">
    <location>
        <begin position="45"/>
        <end position="65"/>
    </location>
</feature>
<evidence type="ECO:0000256" key="7">
    <source>
        <dbReference type="ARBA" id="ARBA00023136"/>
    </source>
</evidence>
<evidence type="ECO:0000256" key="4">
    <source>
        <dbReference type="ARBA" id="ARBA00022475"/>
    </source>
</evidence>
<keyword evidence="3 8" id="KW-0813">Transport</keyword>
<evidence type="ECO:0000256" key="9">
    <source>
        <dbReference type="SAM" id="Phobius"/>
    </source>
</evidence>
<accession>A0A318U1F2</accession>
<comment type="similarity">
    <text evidence="2 8">Belongs to the prokaryotic riboflavin transporter (P-RFT) (TC 2.A.87) family.</text>
</comment>
<dbReference type="Gene3D" id="1.10.1760.20">
    <property type="match status" value="1"/>
</dbReference>
<dbReference type="GO" id="GO:0005886">
    <property type="term" value="C:plasma membrane"/>
    <property type="evidence" value="ECO:0007669"/>
    <property type="project" value="UniProtKB-SubCell"/>
</dbReference>
<evidence type="ECO:0000256" key="8">
    <source>
        <dbReference type="PIRNR" id="PIRNR037778"/>
    </source>
</evidence>
<evidence type="ECO:0000256" key="2">
    <source>
        <dbReference type="ARBA" id="ARBA00005540"/>
    </source>
</evidence>
<dbReference type="Pfam" id="PF12822">
    <property type="entry name" value="ECF_trnsprt"/>
    <property type="match status" value="1"/>
</dbReference>
<dbReference type="InterPro" id="IPR024529">
    <property type="entry name" value="ECF_trnsprt_substrate-spec"/>
</dbReference>
<evidence type="ECO:0000256" key="3">
    <source>
        <dbReference type="ARBA" id="ARBA00022448"/>
    </source>
</evidence>
<keyword evidence="5 9" id="KW-0812">Transmembrane</keyword>
<comment type="function">
    <text evidence="8">Probably a riboflavin-binding protein that interacts with the energy-coupling factor (ECF) ABC-transporter complex.</text>
</comment>
<evidence type="ECO:0000313" key="11">
    <source>
        <dbReference type="Proteomes" id="UP000247416"/>
    </source>
</evidence>
<keyword evidence="7 8" id="KW-0472">Membrane</keyword>
<reference evidence="10 11" key="1">
    <citation type="submission" date="2018-06" db="EMBL/GenBank/DDBJ databases">
        <title>Genomic Encyclopedia of Archaeal and Bacterial Type Strains, Phase II (KMG-II): from individual species to whole genera.</title>
        <authorList>
            <person name="Goeker M."/>
        </authorList>
    </citation>
    <scope>NUCLEOTIDE SEQUENCE [LARGE SCALE GENOMIC DNA]</scope>
    <source>
        <strain evidence="10 11">KACC 16626</strain>
    </source>
</reference>
<dbReference type="EMBL" id="QJTJ01000015">
    <property type="protein sequence ID" value="PYF05769.1"/>
    <property type="molecule type" value="Genomic_DNA"/>
</dbReference>
<dbReference type="RefSeq" id="WP_107935338.1">
    <property type="nucleotide sequence ID" value="NZ_CP085009.1"/>
</dbReference>
<feature type="transmembrane region" description="Helical" evidence="9">
    <location>
        <begin position="85"/>
        <end position="102"/>
    </location>
</feature>
<keyword evidence="4 8" id="KW-1003">Cell membrane</keyword>
<evidence type="ECO:0000313" key="10">
    <source>
        <dbReference type="EMBL" id="PYF05769.1"/>
    </source>
</evidence>
<feature type="transmembrane region" description="Helical" evidence="9">
    <location>
        <begin position="114"/>
        <end position="133"/>
    </location>
</feature>
<feature type="transmembrane region" description="Helical" evidence="9">
    <location>
        <begin position="12"/>
        <end position="33"/>
    </location>
</feature>
<gene>
    <name evidence="10" type="ORF">BJ095_11539</name>
</gene>
<comment type="caution">
    <text evidence="10">The sequence shown here is derived from an EMBL/GenBank/DDBJ whole genome shotgun (WGS) entry which is preliminary data.</text>
</comment>
<protein>
    <recommendedName>
        <fullName evidence="8">Riboflavin transporter</fullName>
    </recommendedName>
</protein>
<evidence type="ECO:0000256" key="6">
    <source>
        <dbReference type="ARBA" id="ARBA00022989"/>
    </source>
</evidence>
<name>A0A318U1F2_9BACL</name>
<comment type="subcellular location">
    <subcellularLocation>
        <location evidence="1">Cell membrane</location>
        <topology evidence="1">Multi-pass membrane protein</topology>
    </subcellularLocation>
</comment>
<organism evidence="10 11">
    <name type="scientific">Ureibacillus chungkukjangi</name>
    <dbReference type="NCBI Taxonomy" id="1202712"/>
    <lineage>
        <taxon>Bacteria</taxon>
        <taxon>Bacillati</taxon>
        <taxon>Bacillota</taxon>
        <taxon>Bacilli</taxon>
        <taxon>Bacillales</taxon>
        <taxon>Caryophanaceae</taxon>
        <taxon>Ureibacillus</taxon>
    </lineage>
</organism>
<keyword evidence="6 9" id="KW-1133">Transmembrane helix</keyword>
<dbReference type="OrthoDB" id="9809216at2"/>
<keyword evidence="11" id="KW-1185">Reference proteome</keyword>
<dbReference type="InterPro" id="IPR025720">
    <property type="entry name" value="RibU"/>
</dbReference>
<dbReference type="PIRSF" id="PIRSF037778">
    <property type="entry name" value="UCP037778_transp_RibU"/>
    <property type="match status" value="1"/>
</dbReference>
<dbReference type="Proteomes" id="UP000247416">
    <property type="component" value="Unassembled WGS sequence"/>
</dbReference>
<dbReference type="PANTHER" id="PTHR38438:SF1">
    <property type="entry name" value="RIBOFLAVIN TRANSPORTER RIBU"/>
    <property type="match status" value="1"/>
</dbReference>
<dbReference type="AlphaFoldDB" id="A0A318U1F2"/>
<dbReference type="PANTHER" id="PTHR38438">
    <property type="entry name" value="RIBOFLAVIN TRANSPORTER RIBU"/>
    <property type="match status" value="1"/>
</dbReference>